<dbReference type="EMBL" id="JAAIUW010000012">
    <property type="protein sequence ID" value="KAF7807655.1"/>
    <property type="molecule type" value="Genomic_DNA"/>
</dbReference>
<dbReference type="InterPro" id="IPR036397">
    <property type="entry name" value="RNaseH_sf"/>
</dbReference>
<evidence type="ECO:0008006" key="5">
    <source>
        <dbReference type="Google" id="ProtNLM"/>
    </source>
</evidence>
<evidence type="ECO:0000313" key="3">
    <source>
        <dbReference type="EMBL" id="KAF7807655.1"/>
    </source>
</evidence>
<evidence type="ECO:0000259" key="1">
    <source>
        <dbReference type="Pfam" id="PF13456"/>
    </source>
</evidence>
<dbReference type="AlphaFoldDB" id="A0A834SNG2"/>
<dbReference type="PANTHER" id="PTHR47074">
    <property type="entry name" value="BNAC02G40300D PROTEIN"/>
    <property type="match status" value="1"/>
</dbReference>
<organism evidence="3 4">
    <name type="scientific">Senna tora</name>
    <dbReference type="NCBI Taxonomy" id="362788"/>
    <lineage>
        <taxon>Eukaryota</taxon>
        <taxon>Viridiplantae</taxon>
        <taxon>Streptophyta</taxon>
        <taxon>Embryophyta</taxon>
        <taxon>Tracheophyta</taxon>
        <taxon>Spermatophyta</taxon>
        <taxon>Magnoliopsida</taxon>
        <taxon>eudicotyledons</taxon>
        <taxon>Gunneridae</taxon>
        <taxon>Pentapetalae</taxon>
        <taxon>rosids</taxon>
        <taxon>fabids</taxon>
        <taxon>Fabales</taxon>
        <taxon>Fabaceae</taxon>
        <taxon>Caesalpinioideae</taxon>
        <taxon>Cassia clade</taxon>
        <taxon>Senna</taxon>
    </lineage>
</organism>
<accession>A0A834SNG2</accession>
<dbReference type="PANTHER" id="PTHR47074:SF11">
    <property type="entry name" value="REVERSE TRANSCRIPTASE-LIKE PROTEIN"/>
    <property type="match status" value="1"/>
</dbReference>
<feature type="domain" description="Reverse transcriptase zinc-binding" evidence="2">
    <location>
        <begin position="118"/>
        <end position="209"/>
    </location>
</feature>
<dbReference type="CDD" id="cd06222">
    <property type="entry name" value="RNase_H_like"/>
    <property type="match status" value="1"/>
</dbReference>
<protein>
    <recommendedName>
        <fullName evidence="5">RNase H type-1 domain-containing protein</fullName>
    </recommendedName>
</protein>
<dbReference type="Gene3D" id="3.30.420.10">
    <property type="entry name" value="Ribonuclease H-like superfamily/Ribonuclease H"/>
    <property type="match status" value="1"/>
</dbReference>
<dbReference type="GO" id="GO:0003676">
    <property type="term" value="F:nucleic acid binding"/>
    <property type="evidence" value="ECO:0007669"/>
    <property type="project" value="InterPro"/>
</dbReference>
<dbReference type="GO" id="GO:0004523">
    <property type="term" value="F:RNA-DNA hybrid ribonuclease activity"/>
    <property type="evidence" value="ECO:0007669"/>
    <property type="project" value="InterPro"/>
</dbReference>
<dbReference type="Pfam" id="PF13966">
    <property type="entry name" value="zf-RVT"/>
    <property type="match status" value="1"/>
</dbReference>
<proteinExistence type="predicted"/>
<evidence type="ECO:0000259" key="2">
    <source>
        <dbReference type="Pfam" id="PF13966"/>
    </source>
</evidence>
<evidence type="ECO:0000313" key="4">
    <source>
        <dbReference type="Proteomes" id="UP000634136"/>
    </source>
</evidence>
<keyword evidence="4" id="KW-1185">Reference proteome</keyword>
<dbReference type="Proteomes" id="UP000634136">
    <property type="component" value="Unassembled WGS sequence"/>
</dbReference>
<dbReference type="InterPro" id="IPR026960">
    <property type="entry name" value="RVT-Znf"/>
</dbReference>
<reference evidence="3" key="1">
    <citation type="submission" date="2020-09" db="EMBL/GenBank/DDBJ databases">
        <title>Genome-Enabled Discovery of Anthraquinone Biosynthesis in Senna tora.</title>
        <authorList>
            <person name="Kang S.-H."/>
            <person name="Pandey R.P."/>
            <person name="Lee C.-M."/>
            <person name="Sim J.-S."/>
            <person name="Jeong J.-T."/>
            <person name="Choi B.-S."/>
            <person name="Jung M."/>
            <person name="Ginzburg D."/>
            <person name="Zhao K."/>
            <person name="Won S.Y."/>
            <person name="Oh T.-J."/>
            <person name="Yu Y."/>
            <person name="Kim N.-H."/>
            <person name="Lee O.R."/>
            <person name="Lee T.-H."/>
            <person name="Bashyal P."/>
            <person name="Kim T.-S."/>
            <person name="Lee W.-H."/>
            <person name="Kawkins C."/>
            <person name="Kim C.-K."/>
            <person name="Kim J.S."/>
            <person name="Ahn B.O."/>
            <person name="Rhee S.Y."/>
            <person name="Sohng J.K."/>
        </authorList>
    </citation>
    <scope>NUCLEOTIDE SEQUENCE</scope>
    <source>
        <tissue evidence="3">Leaf</tissue>
    </source>
</reference>
<sequence length="411" mass="47223">MEADLGSNPSFTWRSILHGREVLKKGLIRRIGDGVKTNLFNTQWIPSIENFSIPYTNQQMGLDATVNMLIMQDSKRWNVPLIMQNFEPTIAKAILSIPLSKTGAVGVWMWKFSNNGVFNVRSAYKAIHKTYETSNGWRVYKLVWKRIWNMNVTLVVKNFMWRACRNILPTCVNLKGRGLAIDEKCFICNDSSETTLHALCDCSNVQGMWRDSRIGMGATNEMSFIEWLKGQMENLSTKDFDIMCIMMHRVWDRRNKIRMGDVSDGLDNIWEEAKKIWRDFNEETRTNLNPIVNAERVRWTPPHWSRIKVNVDASMNTHGEGKIGCVIRNFSGRFLATKIMIILGINSIELPEAIAVNEGACFAKEMSCKKIEVEGDCKKVIDLLTSNFEDDHNVGIDWRLLEAYLFCLGCQ</sequence>
<dbReference type="InterPro" id="IPR044730">
    <property type="entry name" value="RNase_H-like_dom_plant"/>
</dbReference>
<comment type="caution">
    <text evidence="3">The sequence shown here is derived from an EMBL/GenBank/DDBJ whole genome shotgun (WGS) entry which is preliminary data.</text>
</comment>
<dbReference type="InterPro" id="IPR002156">
    <property type="entry name" value="RNaseH_domain"/>
</dbReference>
<dbReference type="Pfam" id="PF13456">
    <property type="entry name" value="RVT_3"/>
    <property type="match status" value="1"/>
</dbReference>
<dbReference type="OrthoDB" id="1433410at2759"/>
<gene>
    <name evidence="3" type="ORF">G2W53_039816</name>
</gene>
<name>A0A834SNG2_9FABA</name>
<dbReference type="InterPro" id="IPR052929">
    <property type="entry name" value="RNase_H-like_EbsB-rel"/>
</dbReference>
<feature type="domain" description="RNase H type-1" evidence="1">
    <location>
        <begin position="310"/>
        <end position="389"/>
    </location>
</feature>